<proteinExistence type="inferred from homology"/>
<keyword evidence="6" id="KW-0547">Nucleotide-binding</keyword>
<reference evidence="24" key="1">
    <citation type="submission" date="2025-08" db="UniProtKB">
        <authorList>
            <consortium name="Ensembl"/>
        </authorList>
    </citation>
    <scope>IDENTIFICATION</scope>
</reference>
<dbReference type="InterPro" id="IPR001810">
    <property type="entry name" value="F-box_dom"/>
</dbReference>
<dbReference type="GO" id="GO:0043138">
    <property type="term" value="F:3'-5' DNA helicase activity"/>
    <property type="evidence" value="ECO:0007669"/>
    <property type="project" value="UniProtKB-EC"/>
</dbReference>
<dbReference type="GO" id="GO:0000724">
    <property type="term" value="P:double-strand break repair via homologous recombination"/>
    <property type="evidence" value="ECO:0007669"/>
    <property type="project" value="TreeGrafter"/>
</dbReference>
<keyword evidence="14" id="KW-0413">Isomerase</keyword>
<evidence type="ECO:0000256" key="14">
    <source>
        <dbReference type="ARBA" id="ARBA00023235"/>
    </source>
</evidence>
<evidence type="ECO:0000256" key="15">
    <source>
        <dbReference type="ARBA" id="ARBA00023242"/>
    </source>
</evidence>
<feature type="compositionally biased region" description="Polar residues" evidence="22">
    <location>
        <begin position="78"/>
        <end position="94"/>
    </location>
</feature>
<keyword evidence="11" id="KW-0067">ATP-binding</keyword>
<evidence type="ECO:0000256" key="6">
    <source>
        <dbReference type="ARBA" id="ARBA00022741"/>
    </source>
</evidence>
<evidence type="ECO:0000256" key="22">
    <source>
        <dbReference type="SAM" id="MobiDB-lite"/>
    </source>
</evidence>
<dbReference type="OrthoDB" id="1470711at2759"/>
<evidence type="ECO:0000256" key="19">
    <source>
        <dbReference type="ARBA" id="ARBA00071173"/>
    </source>
</evidence>
<keyword evidence="25" id="KW-1185">Reference proteome</keyword>
<dbReference type="GO" id="GO:0031297">
    <property type="term" value="P:replication fork processing"/>
    <property type="evidence" value="ECO:0007669"/>
    <property type="project" value="TreeGrafter"/>
</dbReference>
<comment type="similarity">
    <text evidence="4">Belongs to the helicase family. UvrD subfamily.</text>
</comment>
<dbReference type="PROSITE" id="PS50181">
    <property type="entry name" value="FBOX"/>
    <property type="match status" value="1"/>
</dbReference>
<keyword evidence="10" id="KW-0347">Helicase</keyword>
<dbReference type="Pfam" id="PF13361">
    <property type="entry name" value="UvrD_C"/>
    <property type="match status" value="1"/>
</dbReference>
<comment type="catalytic activity">
    <reaction evidence="18">
        <text>ATP + H2O = ADP + phosphate + H(+)</text>
        <dbReference type="Rhea" id="RHEA:13065"/>
        <dbReference type="ChEBI" id="CHEBI:15377"/>
        <dbReference type="ChEBI" id="CHEBI:15378"/>
        <dbReference type="ChEBI" id="CHEBI:30616"/>
        <dbReference type="ChEBI" id="CHEBI:43474"/>
        <dbReference type="ChEBI" id="CHEBI:456216"/>
        <dbReference type="EC" id="5.6.2.4"/>
    </reaction>
</comment>
<evidence type="ECO:0000256" key="8">
    <source>
        <dbReference type="ARBA" id="ARBA00022786"/>
    </source>
</evidence>
<keyword evidence="9" id="KW-0378">Hydrolase</keyword>
<comment type="pathway">
    <text evidence="3">Protein modification; protein ubiquitination.</text>
</comment>
<evidence type="ECO:0000256" key="17">
    <source>
        <dbReference type="ARBA" id="ARBA00034808"/>
    </source>
</evidence>
<keyword evidence="5" id="KW-0158">Chromosome</keyword>
<evidence type="ECO:0000256" key="9">
    <source>
        <dbReference type="ARBA" id="ARBA00022801"/>
    </source>
</evidence>
<evidence type="ECO:0000256" key="10">
    <source>
        <dbReference type="ARBA" id="ARBA00022806"/>
    </source>
</evidence>
<sequence length="1073" mass="120228">MSGWTVGLLAAACGRRVQGSSCVSSVILSFTLLAFSRLNQTEQSATLSFVSTTVQRFKQLRLTAADCEALSQSQEGSSSLTQLLAQRRGSQTTHRGLYPTHRTKKRPRVSLEGAGQRVITSYFRRKNHPSSCPTNMAKSPKVKAEEPLESLLAGDDFLGPEDLGSLHEGRRSVAASKHPRFSPSGHNCPVDGIPWEEDQLGRRAGGPAGDGLVKQEAEDQEGDPLDSRFGLLGTMHLNVPQGHIDQLPDEVLREIFALLPVLSLCQELSLVCRRWRRIISDPRFIPWKKLYHQYLKGKAKALSSVEKILQKYGLIQDQKQCMLGFIRCLGSVTRRCIRDPEATLQCLESHPLFPKAEICISKRLPDLESPTSRASYIWAVVATIVLFSGGVPDIRDLVACLQRPSSTLSLADIMEALYCMALLLYAMREKKVNISSRIHYSIFYYLYLLENSTCDVAVVTPEVPHCGYKRGSSSPGMQLTCEQRKILNHEIAPGQVVKILAFAGTGKTSTLVRYAETWSSLRFLYLAFNRTIAQQATGTFPPNVTCKTIHSLAFAKVGKRYSKKLNPGSLSTYCVSLVLHTREGMSVFIRAKTVVQTLATFFASADDAITSEHVPIWCKDNRGERVLIQPEERRIVIEEAERIWSNMKLLNPTREMAHKMTHDGYLKLWQLERPVLSEYDAIFVDEAQDCTPAIMQIIRSQPCGVILVGDPHQRIYSFRGAVSALSEVPHSHIFRLTQSFRFGPEIAYVAAAVLDICKEVRKKILVGSDRESDISGTHAPKKVARLCRSNRTVFDDAVNVTSQDPPPRIHLLGGLKAFGLEKILDLWRLLHPESKLEVRDPFLRHWVRKGFSRLRDYAAKVEDKQLEMKIAIVEKYRDRTPGLVERISQCHINRLEEADYIVGTVHKAKGLEFDAVQIAPDFFQGFPADPSEEGRPADRSASVPDDEWNLLYVAITRAKRCLIMPQFLCYFLTLAGEHYLRPELTSEVCKEAPPPCTRRGCYGSILAKSILTMKKMPFVYSDGTKDPGGFRCHHCVNQCLRSLIWLTVPPEVVSFPEDVFAVQPGPPALHPPH</sequence>
<dbReference type="GO" id="GO:0003677">
    <property type="term" value="F:DNA binding"/>
    <property type="evidence" value="ECO:0007669"/>
    <property type="project" value="UniProtKB-KW"/>
</dbReference>
<keyword evidence="12" id="KW-0238">DNA-binding</keyword>
<feature type="region of interest" description="Disordered" evidence="22">
    <location>
        <begin position="174"/>
        <end position="224"/>
    </location>
</feature>
<dbReference type="EC" id="5.6.2.4" evidence="17"/>
<dbReference type="SMART" id="SM00256">
    <property type="entry name" value="FBOX"/>
    <property type="match status" value="1"/>
</dbReference>
<evidence type="ECO:0000256" key="11">
    <source>
        <dbReference type="ARBA" id="ARBA00022840"/>
    </source>
</evidence>
<evidence type="ECO:0000256" key="2">
    <source>
        <dbReference type="ARBA" id="ARBA00004286"/>
    </source>
</evidence>
<dbReference type="Gene3D" id="3.40.50.300">
    <property type="entry name" value="P-loop containing nucleotide triphosphate hydrolases"/>
    <property type="match status" value="2"/>
</dbReference>
<dbReference type="InterPro" id="IPR027417">
    <property type="entry name" value="P-loop_NTPase"/>
</dbReference>
<evidence type="ECO:0000256" key="7">
    <source>
        <dbReference type="ARBA" id="ARBA00022763"/>
    </source>
</evidence>
<organism evidence="24 25">
    <name type="scientific">Varanus komodoensis</name>
    <name type="common">Komodo dragon</name>
    <dbReference type="NCBI Taxonomy" id="61221"/>
    <lineage>
        <taxon>Eukaryota</taxon>
        <taxon>Metazoa</taxon>
        <taxon>Chordata</taxon>
        <taxon>Craniata</taxon>
        <taxon>Vertebrata</taxon>
        <taxon>Euteleostomi</taxon>
        <taxon>Lepidosauria</taxon>
        <taxon>Squamata</taxon>
        <taxon>Bifurcata</taxon>
        <taxon>Unidentata</taxon>
        <taxon>Episquamata</taxon>
        <taxon>Toxicofera</taxon>
        <taxon>Anguimorpha</taxon>
        <taxon>Paleoanguimorpha</taxon>
        <taxon>Varanoidea</taxon>
        <taxon>Varanidae</taxon>
        <taxon>Varanus</taxon>
    </lineage>
</organism>
<dbReference type="Pfam" id="PF12937">
    <property type="entry name" value="F-box-like"/>
    <property type="match status" value="1"/>
</dbReference>
<evidence type="ECO:0000313" key="24">
    <source>
        <dbReference type="Ensembl" id="ENSVKKP00000000156.1"/>
    </source>
</evidence>
<evidence type="ECO:0000256" key="21">
    <source>
        <dbReference type="ARBA" id="ARBA00079567"/>
    </source>
</evidence>
<dbReference type="GO" id="GO:0016787">
    <property type="term" value="F:hydrolase activity"/>
    <property type="evidence" value="ECO:0007669"/>
    <property type="project" value="UniProtKB-KW"/>
</dbReference>
<dbReference type="RefSeq" id="XP_044284764.1">
    <property type="nucleotide sequence ID" value="XM_044428829.1"/>
</dbReference>
<keyword evidence="15" id="KW-0539">Nucleus</keyword>
<feature type="domain" description="F-box" evidence="23">
    <location>
        <begin position="241"/>
        <end position="290"/>
    </location>
</feature>
<evidence type="ECO:0000259" key="23">
    <source>
        <dbReference type="PROSITE" id="PS50181"/>
    </source>
</evidence>
<dbReference type="CDD" id="cd22095">
    <property type="entry name" value="F-box_FBXO18"/>
    <property type="match status" value="1"/>
</dbReference>
<evidence type="ECO:0000313" key="25">
    <source>
        <dbReference type="Proteomes" id="UP000694545"/>
    </source>
</evidence>
<dbReference type="Ensembl" id="ENSVKKT00000000162.1">
    <property type="protein sequence ID" value="ENSVKKP00000000156.1"/>
    <property type="gene ID" value="ENSVKKG00000000154.1"/>
</dbReference>
<dbReference type="PANTHER" id="PTHR11070:SF30">
    <property type="entry name" value="F-BOX DNA HELICASE 1"/>
    <property type="match status" value="1"/>
</dbReference>
<dbReference type="CTD" id="84893"/>
<dbReference type="InterPro" id="IPR014017">
    <property type="entry name" value="DNA_helicase_UvrD-like_C"/>
</dbReference>
<evidence type="ECO:0000256" key="1">
    <source>
        <dbReference type="ARBA" id="ARBA00004123"/>
    </source>
</evidence>
<dbReference type="SUPFAM" id="SSF52540">
    <property type="entry name" value="P-loop containing nucleoside triphosphate hydrolases"/>
    <property type="match status" value="1"/>
</dbReference>
<evidence type="ECO:0000256" key="12">
    <source>
        <dbReference type="ARBA" id="ARBA00023125"/>
    </source>
</evidence>
<keyword evidence="7" id="KW-0227">DNA damage</keyword>
<dbReference type="FunFam" id="1.20.1280.50:FF:000011">
    <property type="entry name" value="F-box DNA helicase 1"/>
    <property type="match status" value="1"/>
</dbReference>
<evidence type="ECO:0000256" key="13">
    <source>
        <dbReference type="ARBA" id="ARBA00023204"/>
    </source>
</evidence>
<gene>
    <name evidence="24" type="primary">FBH1</name>
</gene>
<dbReference type="Proteomes" id="UP000694545">
    <property type="component" value="Unplaced"/>
</dbReference>
<dbReference type="SUPFAM" id="SSF81383">
    <property type="entry name" value="F-box domain"/>
    <property type="match status" value="1"/>
</dbReference>
<dbReference type="Pfam" id="PF13245">
    <property type="entry name" value="AAA_19"/>
    <property type="match status" value="1"/>
</dbReference>
<evidence type="ECO:0000256" key="16">
    <source>
        <dbReference type="ARBA" id="ARBA00034617"/>
    </source>
</evidence>
<dbReference type="AlphaFoldDB" id="A0A8D2KQN9"/>
<feature type="region of interest" description="Disordered" evidence="22">
    <location>
        <begin position="78"/>
        <end position="111"/>
    </location>
</feature>
<dbReference type="PANTHER" id="PTHR11070">
    <property type="entry name" value="UVRD / RECB / PCRA DNA HELICASE FAMILY MEMBER"/>
    <property type="match status" value="1"/>
</dbReference>
<dbReference type="Gene3D" id="1.20.1280.50">
    <property type="match status" value="1"/>
</dbReference>
<evidence type="ECO:0000256" key="3">
    <source>
        <dbReference type="ARBA" id="ARBA00004906"/>
    </source>
</evidence>
<evidence type="ECO:0000256" key="4">
    <source>
        <dbReference type="ARBA" id="ARBA00009922"/>
    </source>
</evidence>
<dbReference type="GO" id="GO:0005694">
    <property type="term" value="C:chromosome"/>
    <property type="evidence" value="ECO:0007669"/>
    <property type="project" value="UniProtKB-SubCell"/>
</dbReference>
<dbReference type="GO" id="GO:0005634">
    <property type="term" value="C:nucleus"/>
    <property type="evidence" value="ECO:0007669"/>
    <property type="project" value="UniProtKB-SubCell"/>
</dbReference>
<accession>A0A8D2KQN9</accession>
<dbReference type="GO" id="GO:0005524">
    <property type="term" value="F:ATP binding"/>
    <property type="evidence" value="ECO:0007669"/>
    <property type="project" value="UniProtKB-KW"/>
</dbReference>
<evidence type="ECO:0000256" key="18">
    <source>
        <dbReference type="ARBA" id="ARBA00048988"/>
    </source>
</evidence>
<evidence type="ECO:0000256" key="20">
    <source>
        <dbReference type="ARBA" id="ARBA00075040"/>
    </source>
</evidence>
<dbReference type="InterPro" id="IPR036047">
    <property type="entry name" value="F-box-like_dom_sf"/>
</dbReference>
<evidence type="ECO:0000256" key="5">
    <source>
        <dbReference type="ARBA" id="ARBA00022454"/>
    </source>
</evidence>
<keyword evidence="13" id="KW-0234">DNA repair</keyword>
<comment type="catalytic activity">
    <reaction evidence="16">
        <text>Couples ATP hydrolysis with the unwinding of duplex DNA by translocating in the 3'-5' direction.</text>
        <dbReference type="EC" id="5.6.2.4"/>
    </reaction>
</comment>
<name>A0A8D2KQN9_VARKO</name>
<dbReference type="KEGG" id="vko:123022801"/>
<reference evidence="24" key="2">
    <citation type="submission" date="2025-09" db="UniProtKB">
        <authorList>
            <consortium name="Ensembl"/>
        </authorList>
    </citation>
    <scope>IDENTIFICATION</scope>
</reference>
<keyword evidence="8" id="KW-0833">Ubl conjugation pathway</keyword>
<protein>
    <recommendedName>
        <fullName evidence="19">F-box DNA helicase 1</fullName>
        <ecNumber evidence="17">5.6.2.4</ecNumber>
    </recommendedName>
    <alternativeName>
        <fullName evidence="21">DNA 3'-5' helicase 1</fullName>
    </alternativeName>
    <alternativeName>
        <fullName evidence="20">F-box only protein 18</fullName>
    </alternativeName>
</protein>
<comment type="subcellular location">
    <subcellularLocation>
        <location evidence="2">Chromosome</location>
    </subcellularLocation>
    <subcellularLocation>
        <location evidence="1">Nucleus</location>
    </subcellularLocation>
</comment>
<dbReference type="OMA" id="CERCVWT"/>
<dbReference type="InterPro" id="IPR000212">
    <property type="entry name" value="DNA_helicase_UvrD/REP"/>
</dbReference>
<dbReference type="GeneID" id="123022801"/>